<evidence type="ECO:0000256" key="2">
    <source>
        <dbReference type="SAM" id="Phobius"/>
    </source>
</evidence>
<keyword evidence="2" id="KW-1133">Transmembrane helix</keyword>
<name>A0ABP3KW08_9BACI</name>
<evidence type="ECO:0000313" key="5">
    <source>
        <dbReference type="Proteomes" id="UP001500880"/>
    </source>
</evidence>
<comment type="caution">
    <text evidence="4">The sequence shown here is derived from an EMBL/GenBank/DDBJ whole genome shotgun (WGS) entry which is preliminary data.</text>
</comment>
<dbReference type="SUPFAM" id="SSF52980">
    <property type="entry name" value="Restriction endonuclease-like"/>
    <property type="match status" value="1"/>
</dbReference>
<dbReference type="Pfam" id="PF04471">
    <property type="entry name" value="Mrr_cat"/>
    <property type="match status" value="1"/>
</dbReference>
<keyword evidence="2" id="KW-0472">Membrane</keyword>
<dbReference type="Gene3D" id="3.40.1350.10">
    <property type="match status" value="1"/>
</dbReference>
<proteinExistence type="predicted"/>
<dbReference type="EMBL" id="BAAADO010000002">
    <property type="protein sequence ID" value="GAA0486404.1"/>
    <property type="molecule type" value="Genomic_DNA"/>
</dbReference>
<feature type="region of interest" description="Disordered" evidence="1">
    <location>
        <begin position="59"/>
        <end position="78"/>
    </location>
</feature>
<evidence type="ECO:0000256" key="1">
    <source>
        <dbReference type="SAM" id="MobiDB-lite"/>
    </source>
</evidence>
<gene>
    <name evidence="4" type="ORF">GCM10008986_09740</name>
</gene>
<accession>A0ABP3KW08</accession>
<keyword evidence="5" id="KW-1185">Reference proteome</keyword>
<feature type="transmembrane region" description="Helical" evidence="2">
    <location>
        <begin position="34"/>
        <end position="55"/>
    </location>
</feature>
<evidence type="ECO:0000259" key="3">
    <source>
        <dbReference type="Pfam" id="PF04471"/>
    </source>
</evidence>
<feature type="compositionally biased region" description="Basic residues" evidence="1">
    <location>
        <begin position="59"/>
        <end position="74"/>
    </location>
</feature>
<dbReference type="Proteomes" id="UP001500880">
    <property type="component" value="Unassembled WGS sequence"/>
</dbReference>
<dbReference type="RefSeq" id="WP_343838254.1">
    <property type="nucleotide sequence ID" value="NZ_BAAADO010000002.1"/>
</dbReference>
<dbReference type="InterPro" id="IPR007560">
    <property type="entry name" value="Restrct_endonuc_IV_Mrr"/>
</dbReference>
<keyword evidence="2" id="KW-0812">Transmembrane</keyword>
<reference evidence="5" key="1">
    <citation type="journal article" date="2019" name="Int. J. Syst. Evol. Microbiol.">
        <title>The Global Catalogue of Microorganisms (GCM) 10K type strain sequencing project: providing services to taxonomists for standard genome sequencing and annotation.</title>
        <authorList>
            <consortium name="The Broad Institute Genomics Platform"/>
            <consortium name="The Broad Institute Genome Sequencing Center for Infectious Disease"/>
            <person name="Wu L."/>
            <person name="Ma J."/>
        </authorList>
    </citation>
    <scope>NUCLEOTIDE SEQUENCE [LARGE SCALE GENOMIC DNA]</scope>
    <source>
        <strain evidence="5">JCM 12389</strain>
    </source>
</reference>
<feature type="domain" description="Restriction endonuclease type IV Mrr" evidence="3">
    <location>
        <begin position="94"/>
        <end position="192"/>
    </location>
</feature>
<dbReference type="InterPro" id="IPR011335">
    <property type="entry name" value="Restrct_endonuc-II-like"/>
</dbReference>
<dbReference type="PANTHER" id="PTHR30015">
    <property type="entry name" value="MRR RESTRICTION SYSTEM PROTEIN"/>
    <property type="match status" value="1"/>
</dbReference>
<dbReference type="InterPro" id="IPR052906">
    <property type="entry name" value="Type_IV_Methyl-Rstrct_Enzyme"/>
</dbReference>
<feature type="transmembrane region" description="Helical" evidence="2">
    <location>
        <begin position="12"/>
        <end position="28"/>
    </location>
</feature>
<dbReference type="InterPro" id="IPR011856">
    <property type="entry name" value="tRNA_endonuc-like_dom_sf"/>
</dbReference>
<sequence length="219" mass="25279">MTKKDKKTISNTVASLFLLVSLFLYWIVFKSTNFYILLSLIIAAPVIERIIYSILPDKKSKKSSSGKKKGKNKKLNNISPNRLREDKYIICSGLEELSWREFERLCFLYFKAKGYKPKETKEGADGGVDLIIYNKHHEAEAIQIKHYIGSGNQITVSQIRELHSAKRNQGCVLSRFITTSGYTKDALRQADDYQMLCYELNWVKNNIVKWQNEKKGKAL</sequence>
<evidence type="ECO:0000313" key="4">
    <source>
        <dbReference type="EMBL" id="GAA0486404.1"/>
    </source>
</evidence>
<dbReference type="PANTHER" id="PTHR30015:SF7">
    <property type="entry name" value="TYPE IV METHYL-DIRECTED RESTRICTION ENZYME ECOKMRR"/>
    <property type="match status" value="1"/>
</dbReference>
<protein>
    <recommendedName>
        <fullName evidence="3">Restriction endonuclease type IV Mrr domain-containing protein</fullName>
    </recommendedName>
</protein>
<organism evidence="4 5">
    <name type="scientific">Salinibacillus aidingensis</name>
    <dbReference type="NCBI Taxonomy" id="237684"/>
    <lineage>
        <taxon>Bacteria</taxon>
        <taxon>Bacillati</taxon>
        <taxon>Bacillota</taxon>
        <taxon>Bacilli</taxon>
        <taxon>Bacillales</taxon>
        <taxon>Bacillaceae</taxon>
        <taxon>Salinibacillus</taxon>
    </lineage>
</organism>